<dbReference type="Proteomes" id="UP000033423">
    <property type="component" value="Unassembled WGS sequence"/>
</dbReference>
<feature type="transmembrane region" description="Helical" evidence="2">
    <location>
        <begin position="28"/>
        <end position="49"/>
    </location>
</feature>
<proteinExistence type="predicted"/>
<dbReference type="AlphaFoldDB" id="A0A0F3GY81"/>
<evidence type="ECO:0000313" key="6">
    <source>
        <dbReference type="Proteomes" id="UP000033423"/>
    </source>
</evidence>
<feature type="domain" description="Bacterial repeat" evidence="4">
    <location>
        <begin position="422"/>
        <end position="486"/>
    </location>
</feature>
<sequence>MEDVMFKRCNNQREKEYLRFHKALGVRLLFTLALIVVIGGMWLSGAVYAGTVSLPQTGQVKSYTDGDDGAIKAGVAWPSPRFKDNGDKTVTDNLTGMVWGKDGGTPTVGSCTGGYKTWQKALDYVACLNSANYLGHSDWRLPNVNELESLTNAGQVDAAAWLNSGGFVSVMSSPYWTSTTYSTSADTSNAWVVYMGIDSTWWGNMGRGIATANKTDNYYVLVVRLGQSGAFGNAFVWATGQLTSYAPGDDGDLKTGVAWPNPRFTDNGDGTVTDNLTGLVWSRDAGAPKVGSCAGGGRYWPAALDYVKCLNAAKYLGYGDWRLPNKKELYSLIDHGRYSPALSSDYPFINANNDFYHSSNTNADYDYRVWGVNMADGNITDYPGYRSDAWMYVIWPVRGGQVSGSVNLTVSKTGTGAGIVTSDDGKINCGPTCSAAYSPGATVILTAKANDNSAFVNWSGDCTGTGTTCKVTVSADKKVTATFTSVSNPTPSPTSNPTPTPSPTSNPTPTPSPTSTPTPGQVKLTVTKLGCGDGTVTAVPGPLSCSGKTCTTPYDTDTSVTLTASPVLGSTVKAWTGCDLNIGANQCMVKMTADKSVSIEFDGGGSGRKVLGLGWALEQRLDKVYFSKSRVCDNI</sequence>
<keyword evidence="6" id="KW-1185">Reference proteome</keyword>
<dbReference type="InterPro" id="IPR044060">
    <property type="entry name" value="Bacterial_rp_domain"/>
</dbReference>
<reference evidence="5 6" key="1">
    <citation type="submission" date="2015-02" db="EMBL/GenBank/DDBJ databases">
        <title>Single-cell genomics of uncultivated deep-branching MTB reveals a conserved set of magnetosome genes.</title>
        <authorList>
            <person name="Kolinko S."/>
            <person name="Richter M."/>
            <person name="Glockner F.O."/>
            <person name="Brachmann A."/>
            <person name="Schuler D."/>
        </authorList>
    </citation>
    <scope>NUCLEOTIDE SEQUENCE [LARGE SCALE GENOMIC DNA]</scope>
    <source>
        <strain evidence="5">TM-1</strain>
    </source>
</reference>
<feature type="domain" description="Lcl C-terminal" evidence="3">
    <location>
        <begin position="88"/>
        <end position="224"/>
    </location>
</feature>
<feature type="compositionally biased region" description="Pro residues" evidence="1">
    <location>
        <begin position="490"/>
        <end position="516"/>
    </location>
</feature>
<dbReference type="InterPro" id="IPR011460">
    <property type="entry name" value="Lcl_C"/>
</dbReference>
<dbReference type="PATRIC" id="fig|29290.4.peg.2834"/>
<feature type="region of interest" description="Disordered" evidence="1">
    <location>
        <begin position="483"/>
        <end position="520"/>
    </location>
</feature>
<evidence type="ECO:0000313" key="5">
    <source>
        <dbReference type="EMBL" id="KJU85673.1"/>
    </source>
</evidence>
<dbReference type="PANTHER" id="PTHR35812:SF1">
    <property type="entry name" value="LIPOPROTEIN"/>
    <property type="match status" value="1"/>
</dbReference>
<evidence type="ECO:0000259" key="3">
    <source>
        <dbReference type="Pfam" id="PF07603"/>
    </source>
</evidence>
<evidence type="ECO:0000259" key="4">
    <source>
        <dbReference type="Pfam" id="PF18998"/>
    </source>
</evidence>
<dbReference type="EMBL" id="LACI01000913">
    <property type="protein sequence ID" value="KJU85673.1"/>
    <property type="molecule type" value="Genomic_DNA"/>
</dbReference>
<dbReference type="Pfam" id="PF07603">
    <property type="entry name" value="Lcl_C"/>
    <property type="match status" value="2"/>
</dbReference>
<comment type="caution">
    <text evidence="5">The sequence shown here is derived from an EMBL/GenBank/DDBJ whole genome shotgun (WGS) entry which is preliminary data.</text>
</comment>
<feature type="domain" description="Bacterial repeat" evidence="4">
    <location>
        <begin position="547"/>
        <end position="602"/>
    </location>
</feature>
<keyword evidence="2" id="KW-0812">Transmembrane</keyword>
<organism evidence="5 6">
    <name type="scientific">Candidatus Magnetobacterium bavaricum</name>
    <dbReference type="NCBI Taxonomy" id="29290"/>
    <lineage>
        <taxon>Bacteria</taxon>
        <taxon>Pseudomonadati</taxon>
        <taxon>Nitrospirota</taxon>
        <taxon>Thermodesulfovibrionia</taxon>
        <taxon>Thermodesulfovibrionales</taxon>
        <taxon>Candidatus Magnetobacteriaceae</taxon>
        <taxon>Candidatus Magnetobacterium</taxon>
    </lineage>
</organism>
<dbReference type="PANTHER" id="PTHR35812">
    <property type="entry name" value="LIPOPROTEIN"/>
    <property type="match status" value="1"/>
</dbReference>
<evidence type="ECO:0000256" key="2">
    <source>
        <dbReference type="SAM" id="Phobius"/>
    </source>
</evidence>
<keyword evidence="2" id="KW-1133">Transmembrane helix</keyword>
<protein>
    <submittedName>
        <fullName evidence="5">Secreted protein containing DUF1566</fullName>
    </submittedName>
</protein>
<accession>A0A0F3GY81</accession>
<gene>
    <name evidence="5" type="ORF">MBAV_002133</name>
</gene>
<feature type="domain" description="Lcl C-terminal" evidence="3">
    <location>
        <begin position="270"/>
        <end position="398"/>
    </location>
</feature>
<keyword evidence="2" id="KW-0472">Membrane</keyword>
<evidence type="ECO:0000256" key="1">
    <source>
        <dbReference type="SAM" id="MobiDB-lite"/>
    </source>
</evidence>
<dbReference type="Pfam" id="PF18998">
    <property type="entry name" value="Flg_new_2"/>
    <property type="match status" value="2"/>
</dbReference>
<name>A0A0F3GY81_9BACT</name>